<dbReference type="Proteomes" id="UP000613840">
    <property type="component" value="Unassembled WGS sequence"/>
</dbReference>
<keyword evidence="4" id="KW-1185">Reference proteome</keyword>
<dbReference type="InterPro" id="IPR000667">
    <property type="entry name" value="Peptidase_S13"/>
</dbReference>
<comment type="caution">
    <text evidence="3">The sequence shown here is derived from an EMBL/GenBank/DDBJ whole genome shotgun (WGS) entry which is preliminary data.</text>
</comment>
<dbReference type="Gene3D" id="3.40.710.10">
    <property type="entry name" value="DD-peptidase/beta-lactamase superfamily"/>
    <property type="match status" value="1"/>
</dbReference>
<evidence type="ECO:0000313" key="3">
    <source>
        <dbReference type="EMBL" id="GGL54785.1"/>
    </source>
</evidence>
<dbReference type="PANTHER" id="PTHR30023:SF0">
    <property type="entry name" value="PENICILLIN-SENSITIVE CARBOXYPEPTIDASE A"/>
    <property type="match status" value="1"/>
</dbReference>
<reference evidence="3" key="1">
    <citation type="journal article" date="2014" name="Int. J. Syst. Evol. Microbiol.">
        <title>Complete genome sequence of Corynebacterium casei LMG S-19264T (=DSM 44701T), isolated from a smear-ripened cheese.</title>
        <authorList>
            <consortium name="US DOE Joint Genome Institute (JGI-PGF)"/>
            <person name="Walter F."/>
            <person name="Albersmeier A."/>
            <person name="Kalinowski J."/>
            <person name="Ruckert C."/>
        </authorList>
    </citation>
    <scope>NUCLEOTIDE SEQUENCE</scope>
    <source>
        <strain evidence="3">CGMCC 4.7306</strain>
    </source>
</reference>
<sequence>MTPALKSITVYRSLIGLGVGLATMSTLVAVPVAHASPADPGLKSKIKTVMADPRVTRARSGAIVLDASDGRKLYVRKATRSVTPASNNKILTAVTALHVLGPKYRFKTQVIRRGRVSGHTLEGNLYLKGYGDPTLRQSDLAALAKKVRAAGISTVTGKLAVDASFFDSHHYNSGWDKSYAGDYYAAPVYGLTLAPDADYNAGTVQINYAPGSAAGKPARISFTPAAAKSYLKVSTKVTTAKRGAATTFSASRSYGSATIKLRGKVARGRSTGHALVTVSRPDLLAAAVFRSELAKAGVAVRGGTRSITAPARSRTVIAQDASMTLSKLLVPFLKLSNNSHAEALTKAMGARKGRRGNWTDGLSYTKAYLRHLGVRSKVIRLKDGSGLSRSDKLIPRAVAKVLYRVQRASWFPAFYAALPVAGNPKRMVGGSLSDRMRGTAAADNARAKTGSLTGVTALSGYVRGRDGRRYVFSMISNYSGASPRPVEDKLVRTLADRRR</sequence>
<dbReference type="GO" id="GO:0006508">
    <property type="term" value="P:proteolysis"/>
    <property type="evidence" value="ECO:0007669"/>
    <property type="project" value="InterPro"/>
</dbReference>
<dbReference type="RefSeq" id="WP_188894199.1">
    <property type="nucleotide sequence ID" value="NZ_BMMZ01000002.1"/>
</dbReference>
<keyword evidence="3" id="KW-0121">Carboxypeptidase</keyword>
<dbReference type="SUPFAM" id="SSF56601">
    <property type="entry name" value="beta-lactamase/transpeptidase-like"/>
    <property type="match status" value="1"/>
</dbReference>
<dbReference type="PRINTS" id="PR00922">
    <property type="entry name" value="DADACBPTASE3"/>
</dbReference>
<comment type="similarity">
    <text evidence="1">Belongs to the peptidase S13 family.</text>
</comment>
<reference evidence="3" key="2">
    <citation type="submission" date="2020-09" db="EMBL/GenBank/DDBJ databases">
        <authorList>
            <person name="Sun Q."/>
            <person name="Zhou Y."/>
        </authorList>
    </citation>
    <scope>NUCLEOTIDE SEQUENCE</scope>
    <source>
        <strain evidence="3">CGMCC 4.7306</strain>
    </source>
</reference>
<dbReference type="GO" id="GO:0004185">
    <property type="term" value="F:serine-type carboxypeptidase activity"/>
    <property type="evidence" value="ECO:0007669"/>
    <property type="project" value="InterPro"/>
</dbReference>
<proteinExistence type="inferred from homology"/>
<dbReference type="EMBL" id="BMMZ01000002">
    <property type="protein sequence ID" value="GGL54785.1"/>
    <property type="molecule type" value="Genomic_DNA"/>
</dbReference>
<keyword evidence="2" id="KW-0378">Hydrolase</keyword>
<dbReference type="NCBIfam" id="TIGR00666">
    <property type="entry name" value="PBP4"/>
    <property type="match status" value="1"/>
</dbReference>
<dbReference type="Gene3D" id="3.50.80.20">
    <property type="entry name" value="D-Ala-D-Ala carboxypeptidase C, peptidase S13"/>
    <property type="match status" value="1"/>
</dbReference>
<protein>
    <submittedName>
        <fullName evidence="3">D-alanyl-D-alanine carboxypeptidase DacC</fullName>
    </submittedName>
</protein>
<name>A0A917W2C6_9ACTN</name>
<accession>A0A917W2C6</accession>
<dbReference type="Pfam" id="PF02113">
    <property type="entry name" value="Peptidase_S13"/>
    <property type="match status" value="1"/>
</dbReference>
<dbReference type="PANTHER" id="PTHR30023">
    <property type="entry name" value="D-ALANYL-D-ALANINE CARBOXYPEPTIDASE"/>
    <property type="match status" value="1"/>
</dbReference>
<evidence type="ECO:0000256" key="2">
    <source>
        <dbReference type="ARBA" id="ARBA00022801"/>
    </source>
</evidence>
<evidence type="ECO:0000313" key="4">
    <source>
        <dbReference type="Proteomes" id="UP000613840"/>
    </source>
</evidence>
<dbReference type="InterPro" id="IPR012338">
    <property type="entry name" value="Beta-lactam/transpept-like"/>
</dbReference>
<keyword evidence="3" id="KW-0645">Protease</keyword>
<evidence type="ECO:0000256" key="1">
    <source>
        <dbReference type="ARBA" id="ARBA00006096"/>
    </source>
</evidence>
<dbReference type="GO" id="GO:0000270">
    <property type="term" value="P:peptidoglycan metabolic process"/>
    <property type="evidence" value="ECO:0007669"/>
    <property type="project" value="TreeGrafter"/>
</dbReference>
<gene>
    <name evidence="3" type="primary">dacC</name>
    <name evidence="3" type="ORF">GCM10011575_11450</name>
</gene>
<dbReference type="AlphaFoldDB" id="A0A917W2C6"/>
<organism evidence="3 4">
    <name type="scientific">Microlunatus endophyticus</name>
    <dbReference type="NCBI Taxonomy" id="1716077"/>
    <lineage>
        <taxon>Bacteria</taxon>
        <taxon>Bacillati</taxon>
        <taxon>Actinomycetota</taxon>
        <taxon>Actinomycetes</taxon>
        <taxon>Propionibacteriales</taxon>
        <taxon>Propionibacteriaceae</taxon>
        <taxon>Microlunatus</taxon>
    </lineage>
</organism>